<dbReference type="AlphaFoldDB" id="A0A3E0UCC0"/>
<evidence type="ECO:0000313" key="2">
    <source>
        <dbReference type="Proteomes" id="UP000256999"/>
    </source>
</evidence>
<organism evidence="1 2">
    <name type="scientific">Thalassotalea euphylliae</name>
    <dbReference type="NCBI Taxonomy" id="1655234"/>
    <lineage>
        <taxon>Bacteria</taxon>
        <taxon>Pseudomonadati</taxon>
        <taxon>Pseudomonadota</taxon>
        <taxon>Gammaproteobacteria</taxon>
        <taxon>Alteromonadales</taxon>
        <taxon>Colwelliaceae</taxon>
        <taxon>Thalassotalea</taxon>
    </lineage>
</organism>
<evidence type="ECO:0000313" key="1">
    <source>
        <dbReference type="EMBL" id="REL34490.1"/>
    </source>
</evidence>
<dbReference type="RefSeq" id="WP_115999167.1">
    <property type="nucleotide sequence ID" value="NZ_QUOV01000001.1"/>
</dbReference>
<reference evidence="1 2" key="1">
    <citation type="submission" date="2018-08" db="EMBL/GenBank/DDBJ databases">
        <title>Thalassotalea euphylliae genome.</title>
        <authorList>
            <person name="Summers S."/>
            <person name="Rice S.A."/>
            <person name="Freckelton M.L."/>
            <person name="Nedved B.T."/>
            <person name="Hadfield M.G."/>
        </authorList>
    </citation>
    <scope>NUCLEOTIDE SEQUENCE [LARGE SCALE GENOMIC DNA]</scope>
    <source>
        <strain evidence="1 2">H2</strain>
    </source>
</reference>
<protein>
    <submittedName>
        <fullName evidence="1">Uncharacterized protein</fullName>
    </submittedName>
</protein>
<comment type="caution">
    <text evidence="1">The sequence shown here is derived from an EMBL/GenBank/DDBJ whole genome shotgun (WGS) entry which is preliminary data.</text>
</comment>
<dbReference type="Proteomes" id="UP000256999">
    <property type="component" value="Unassembled WGS sequence"/>
</dbReference>
<dbReference type="EMBL" id="QUOV01000001">
    <property type="protein sequence ID" value="REL34490.1"/>
    <property type="molecule type" value="Genomic_DNA"/>
</dbReference>
<proteinExistence type="predicted"/>
<gene>
    <name evidence="1" type="ORF">DXX92_03490</name>
</gene>
<sequence>MKDEYEKQSDRPDDEKLQQSAVELFETVGYLTDNKWFVAVFLSNLRRFAYRLAKNKLELLRIIDRLLNNGILTLSFV</sequence>
<name>A0A3E0UCC0_9GAMM</name>
<accession>A0A3E0UCC0</accession>